<name>A0A0L8IC45_OCTBM</name>
<protein>
    <submittedName>
        <fullName evidence="2">Uncharacterized protein</fullName>
    </submittedName>
</protein>
<feature type="compositionally biased region" description="Gly residues" evidence="1">
    <location>
        <begin position="33"/>
        <end position="42"/>
    </location>
</feature>
<reference evidence="2" key="1">
    <citation type="submission" date="2015-07" db="EMBL/GenBank/DDBJ databases">
        <title>MeaNS - Measles Nucleotide Surveillance Program.</title>
        <authorList>
            <person name="Tran T."/>
            <person name="Druce J."/>
        </authorList>
    </citation>
    <scope>NUCLEOTIDE SEQUENCE</scope>
    <source>
        <strain evidence="2">UCB-OBI-ISO-001</strain>
        <tissue evidence="2">Gonad</tissue>
    </source>
</reference>
<evidence type="ECO:0000313" key="2">
    <source>
        <dbReference type="EMBL" id="KOF98979.1"/>
    </source>
</evidence>
<evidence type="ECO:0000256" key="1">
    <source>
        <dbReference type="SAM" id="MobiDB-lite"/>
    </source>
</evidence>
<feature type="compositionally biased region" description="Gly residues" evidence="1">
    <location>
        <begin position="207"/>
        <end position="218"/>
    </location>
</feature>
<feature type="compositionally biased region" description="Low complexity" evidence="1">
    <location>
        <begin position="58"/>
        <end position="75"/>
    </location>
</feature>
<feature type="region of interest" description="Disordered" evidence="1">
    <location>
        <begin position="1"/>
        <end position="153"/>
    </location>
</feature>
<gene>
    <name evidence="2" type="ORF">OCBIM_22021357mg</name>
</gene>
<feature type="compositionally biased region" description="Polar residues" evidence="1">
    <location>
        <begin position="222"/>
        <end position="245"/>
    </location>
</feature>
<dbReference type="OrthoDB" id="10255128at2759"/>
<feature type="region of interest" description="Disordered" evidence="1">
    <location>
        <begin position="171"/>
        <end position="279"/>
    </location>
</feature>
<accession>A0A0L8IC45</accession>
<dbReference type="EMBL" id="KQ416042">
    <property type="protein sequence ID" value="KOF98979.1"/>
    <property type="molecule type" value="Genomic_DNA"/>
</dbReference>
<proteinExistence type="predicted"/>
<dbReference type="AlphaFoldDB" id="A0A0L8IC45"/>
<feature type="compositionally biased region" description="Pro residues" evidence="1">
    <location>
        <begin position="80"/>
        <end position="127"/>
    </location>
</feature>
<organism evidence="2">
    <name type="scientific">Octopus bimaculoides</name>
    <name type="common">California two-spotted octopus</name>
    <dbReference type="NCBI Taxonomy" id="37653"/>
    <lineage>
        <taxon>Eukaryota</taxon>
        <taxon>Metazoa</taxon>
        <taxon>Spiralia</taxon>
        <taxon>Lophotrochozoa</taxon>
        <taxon>Mollusca</taxon>
        <taxon>Cephalopoda</taxon>
        <taxon>Coleoidea</taxon>
        <taxon>Octopodiformes</taxon>
        <taxon>Octopoda</taxon>
        <taxon>Incirrata</taxon>
        <taxon>Octopodidae</taxon>
        <taxon>Octopus</taxon>
    </lineage>
</organism>
<sequence>MKDGGGLSSPRQKGPLNTGIKINPTTQSPPGMGPLGPQGCGAGPAKYGMDPRSHLSSPRGMRPPGMGPAGMRPLGMGPPGMGPPGMGPPGMGPPGMGPPGMGPPGMGPPGMGPPGMGPPGMGPPGIRPPVINEPKLSPANRRGSMTPQPQGPLNPMMRPLMNQNAPAIHIEERRPSSPSPVPIRKNQYRGIPDNFDQEIRDMILGKPAGGNKGIGGNRNIGTPNKNLNNNRSPMNQPSPYTGSRKGSTDYGVLNRSNTDQSIEGYYRSVETESLSDFSD</sequence>